<dbReference type="InterPro" id="IPR001986">
    <property type="entry name" value="Enolpyruvate_Tfrase_dom"/>
</dbReference>
<comment type="caution">
    <text evidence="4">The sequence shown here is derived from an EMBL/GenBank/DDBJ whole genome shotgun (WGS) entry which is preliminary data.</text>
</comment>
<evidence type="ECO:0000313" key="5">
    <source>
        <dbReference type="Proteomes" id="UP000248090"/>
    </source>
</evidence>
<dbReference type="PANTHER" id="PTHR21363">
    <property type="entry name" value="PREPHENATE DEHYDROGENASE"/>
    <property type="match status" value="1"/>
</dbReference>
<feature type="domain" description="Prephenate/arogenate dehydrogenase" evidence="3">
    <location>
        <begin position="8"/>
        <end position="296"/>
    </location>
</feature>
<proteinExistence type="predicted"/>
<name>A0ABX5M345_9GAMM</name>
<dbReference type="PROSITE" id="PS51176">
    <property type="entry name" value="PDH_ADH"/>
    <property type="match status" value="1"/>
</dbReference>
<dbReference type="Gene3D" id="1.10.3660.10">
    <property type="entry name" value="6-phosphogluconate dehydrogenase C-terminal like domain"/>
    <property type="match status" value="1"/>
</dbReference>
<gene>
    <name evidence="4" type="ORF">WH50_10345</name>
</gene>
<keyword evidence="1" id="KW-0808">Transferase</keyword>
<dbReference type="Pfam" id="PF02153">
    <property type="entry name" value="PDH_N"/>
    <property type="match status" value="1"/>
</dbReference>
<organism evidence="4 5">
    <name type="scientific">Pokkaliibacter plantistimulans</name>
    <dbReference type="NCBI Taxonomy" id="1635171"/>
    <lineage>
        <taxon>Bacteria</taxon>
        <taxon>Pseudomonadati</taxon>
        <taxon>Pseudomonadota</taxon>
        <taxon>Gammaproteobacteria</taxon>
        <taxon>Oceanospirillales</taxon>
        <taxon>Balneatrichaceae</taxon>
        <taxon>Pokkaliibacter</taxon>
    </lineage>
</organism>
<sequence length="741" mass="79158">MIDGFKSDRILIVGLGLIGGSLALALRKAGFARELIGFDLKGENCELALALDAVDRVETDLGLAVAEADIVVLSVPVKAMEGVLARIAPYLRTNTLLTDVGSTKGNVVAASRRIFNPMLSGWVPGHPIAGAENSGMAAARQELFARHKIILTPLPESSAAAVDIISSMWRATGAEVLTMDVNHHDEVLAATSHLPHLLAFSLVDTLAQDHENRDIFRYAAGGFRDFTRIAASDPTMWHDVFLANRDAVLEVLDRFTDGLSQLRTAVDQGDGVTMLGVFTRAKAAREHFSRILAGTAYASPAHKLSKKAFKIGAKSRCVGRASLPGDKSISHRALILGALSEGQTVVSGMHEDEDTLATLQAFRDMGVVIEGPAEGLVTIHGVGLQGLRQAPGALYLGRSSTSLRLLTGLLAAQSFPSELTGNEVLEGCDLSTIIQPLQQMGARIDAVRESFLPVRISGIDGLKAITHQIETPSAQVKSALLLASMYAEGETRLTERVRTRDHTERMMAAFGWPIRADDNVVCSSGKGQLLPVSVIIPGDISLAAYFMVAALITRDSDLRLERVGANPSRTSLLDLLIGMGGLIEQSAKQESNDEPDACLHIRYSRLKPCRVDLSKIHCSVEELAVLLIALSFAEGESVLLDWNRVAQLDALKITVNGLQKLGIQIESQGDCLLIKGVGSEVLLAGHELDGKGNSVASMALAVAALRTGNSVIIQDCLGDIPYFPEFVSIAQSLGFELQSIG</sequence>
<dbReference type="Pfam" id="PF20463">
    <property type="entry name" value="PDH_C"/>
    <property type="match status" value="1"/>
</dbReference>
<keyword evidence="2" id="KW-0560">Oxidoreductase</keyword>
<dbReference type="Pfam" id="PF00275">
    <property type="entry name" value="EPSP_synthase"/>
    <property type="match status" value="1"/>
</dbReference>
<dbReference type="InterPro" id="IPR046825">
    <property type="entry name" value="PDH_C"/>
</dbReference>
<dbReference type="InterPro" id="IPR008927">
    <property type="entry name" value="6-PGluconate_DH-like_C_sf"/>
</dbReference>
<dbReference type="InterPro" id="IPR003099">
    <property type="entry name" value="Prephen_DH"/>
</dbReference>
<dbReference type="InterPro" id="IPR046826">
    <property type="entry name" value="PDH_N"/>
</dbReference>
<evidence type="ECO:0000256" key="2">
    <source>
        <dbReference type="ARBA" id="ARBA00023002"/>
    </source>
</evidence>
<dbReference type="EMBL" id="LAPT01000044">
    <property type="protein sequence ID" value="PXF31320.1"/>
    <property type="molecule type" value="Genomic_DNA"/>
</dbReference>
<dbReference type="Gene3D" id="3.40.50.720">
    <property type="entry name" value="NAD(P)-binding Rossmann-like Domain"/>
    <property type="match status" value="1"/>
</dbReference>
<evidence type="ECO:0000313" key="4">
    <source>
        <dbReference type="EMBL" id="PXF31320.1"/>
    </source>
</evidence>
<keyword evidence="5" id="KW-1185">Reference proteome</keyword>
<protein>
    <recommendedName>
        <fullName evidence="3">Prephenate/arogenate dehydrogenase domain-containing protein</fullName>
    </recommendedName>
</protein>
<dbReference type="Proteomes" id="UP000248090">
    <property type="component" value="Unassembled WGS sequence"/>
</dbReference>
<dbReference type="SUPFAM" id="SSF51735">
    <property type="entry name" value="NAD(P)-binding Rossmann-fold domains"/>
    <property type="match status" value="1"/>
</dbReference>
<dbReference type="Gene3D" id="3.65.10.10">
    <property type="entry name" value="Enolpyruvate transferase domain"/>
    <property type="match status" value="2"/>
</dbReference>
<dbReference type="SUPFAM" id="SSF55205">
    <property type="entry name" value="EPT/RTPC-like"/>
    <property type="match status" value="1"/>
</dbReference>
<evidence type="ECO:0000256" key="1">
    <source>
        <dbReference type="ARBA" id="ARBA00022679"/>
    </source>
</evidence>
<dbReference type="RefSeq" id="WP_110187240.1">
    <property type="nucleotide sequence ID" value="NZ_CP177354.1"/>
</dbReference>
<dbReference type="InterPro" id="IPR036291">
    <property type="entry name" value="NAD(P)-bd_dom_sf"/>
</dbReference>
<accession>A0ABX5M345</accession>
<dbReference type="InterPro" id="IPR036968">
    <property type="entry name" value="Enolpyruvate_Tfrase_sf"/>
</dbReference>
<dbReference type="PANTHER" id="PTHR21363:SF0">
    <property type="entry name" value="PREPHENATE DEHYDROGENASE [NADP(+)]"/>
    <property type="match status" value="1"/>
</dbReference>
<reference evidence="4 5" key="1">
    <citation type="submission" date="2015-03" db="EMBL/GenBank/DDBJ databases">
        <authorList>
            <person name="Krishnan R."/>
            <person name="Midha S."/>
            <person name="Patil P.B."/>
            <person name="Rameshkumar N."/>
        </authorList>
    </citation>
    <scope>NUCLEOTIDE SEQUENCE [LARGE SCALE GENOMIC DNA]</scope>
    <source>
        <strain evidence="4 5">L1E11</strain>
    </source>
</reference>
<dbReference type="SUPFAM" id="SSF48179">
    <property type="entry name" value="6-phosphogluconate dehydrogenase C-terminal domain-like"/>
    <property type="match status" value="1"/>
</dbReference>
<evidence type="ECO:0000259" key="3">
    <source>
        <dbReference type="PROSITE" id="PS51176"/>
    </source>
</evidence>
<dbReference type="InterPro" id="IPR013792">
    <property type="entry name" value="RNA3'P_cycl/enolpyr_Trfase_a/b"/>
</dbReference>
<dbReference type="InterPro" id="IPR050812">
    <property type="entry name" value="Preph/Arog_dehydrog"/>
</dbReference>